<keyword evidence="2" id="KW-1185">Reference proteome</keyword>
<sequence>MKYTFQDSTDFPVQRDFIKDVQDFLKLTAEIVPFERSARLHNDEKQKSISSTEAKTEGIGQFEKGILSSIGEQAVDLESMDLSDVINDVQSSISAISSRKKAELEKQLENDIKSIDYELDQLNSKMLSVLEPFFLNGVYADHSKYVLSSEDGIISGIQTSTSGNIEYVFNLEFSSNTLKVNDFIKKISLPVWSTGGILRREDKVKKIDISDHRIVSVEYDDDMHLEVLLQNNDSVNIFRIISDKSTFMVFHNGTDITQDVDLARAMDKENILLLIKKLSQYFTVAVQSHKLASVLLDGEDAIKNNTLQRCLELIAEKYGALINECLSKGYNKEEIAIKIELPDGTRSEKYILRSELYNQLSEVGDEGISLAKIMNVSDS</sequence>
<protein>
    <recommendedName>
        <fullName evidence="3">Chromosome segregation ATPase</fullName>
    </recommendedName>
</protein>
<name>A0A7Z8KPN6_9EURY</name>
<organism evidence="1 2">
    <name type="scientific">Methanolobus vulcani</name>
    <dbReference type="NCBI Taxonomy" id="38026"/>
    <lineage>
        <taxon>Archaea</taxon>
        <taxon>Methanobacteriati</taxon>
        <taxon>Methanobacteriota</taxon>
        <taxon>Stenosarchaea group</taxon>
        <taxon>Methanomicrobia</taxon>
        <taxon>Methanosarcinales</taxon>
        <taxon>Methanosarcinaceae</taxon>
        <taxon>Methanolobus</taxon>
    </lineage>
</organism>
<dbReference type="OrthoDB" id="124194at2157"/>
<gene>
    <name evidence="1" type="ORF">FKV42_06740</name>
</gene>
<comment type="caution">
    <text evidence="1">The sequence shown here is derived from an EMBL/GenBank/DDBJ whole genome shotgun (WGS) entry which is preliminary data.</text>
</comment>
<evidence type="ECO:0000313" key="2">
    <source>
        <dbReference type="Proteomes" id="UP000319335"/>
    </source>
</evidence>
<evidence type="ECO:0000313" key="1">
    <source>
        <dbReference type="EMBL" id="TQD26434.1"/>
    </source>
</evidence>
<reference evidence="1 2" key="1">
    <citation type="submission" date="2019-06" db="EMBL/GenBank/DDBJ databases">
        <title>Draft genome sequence of Methanolobus vulcani B1d.</title>
        <authorList>
            <person name="Creighbaum A.J."/>
            <person name="Ticak T."/>
            <person name="Hariraju D."/>
            <person name="Arivett B.A."/>
            <person name="Ferguson D.J.Jr."/>
        </authorList>
    </citation>
    <scope>NUCLEOTIDE SEQUENCE [LARGE SCALE GENOMIC DNA]</scope>
    <source>
        <strain evidence="1 2">B1d</strain>
    </source>
</reference>
<dbReference type="RefSeq" id="WP_154809470.1">
    <property type="nucleotide sequence ID" value="NZ_VIAQ01000012.1"/>
</dbReference>
<evidence type="ECO:0008006" key="3">
    <source>
        <dbReference type="Google" id="ProtNLM"/>
    </source>
</evidence>
<dbReference type="EMBL" id="VIAQ01000012">
    <property type="protein sequence ID" value="TQD26434.1"/>
    <property type="molecule type" value="Genomic_DNA"/>
</dbReference>
<proteinExistence type="predicted"/>
<dbReference type="AlphaFoldDB" id="A0A7Z8KPN6"/>
<accession>A0A7Z8KPN6</accession>
<dbReference type="Proteomes" id="UP000319335">
    <property type="component" value="Unassembled WGS sequence"/>
</dbReference>